<dbReference type="EMBL" id="VRMN01000012">
    <property type="protein sequence ID" value="KAA8491615.1"/>
    <property type="molecule type" value="Genomic_DNA"/>
</dbReference>
<gene>
    <name evidence="1" type="ORF">FVE85_9662</name>
</gene>
<proteinExistence type="predicted"/>
<evidence type="ECO:0000313" key="1">
    <source>
        <dbReference type="EMBL" id="KAA8491615.1"/>
    </source>
</evidence>
<sequence>MQSVLSSNSSRRDLKRRAGTSIAGAQADAEFDFFGVRRNPLEIDLRIDEHASYSSTNFSDTEHVQLAQYPTASVIPSDAADVAADDEWRNNYAIDSAPALPGILPEDWDRSIRCLRRRQWCSSCWRSGQCGSCSSSCRSSVSPLLYQTSPSTHRLVCRFGNTHFFNRQILI</sequence>
<comment type="caution">
    <text evidence="1">The sequence shown here is derived from an EMBL/GenBank/DDBJ whole genome shotgun (WGS) entry which is preliminary data.</text>
</comment>
<name>A0A5J4YKH6_PORPP</name>
<organism evidence="1 2">
    <name type="scientific">Porphyridium purpureum</name>
    <name type="common">Red alga</name>
    <name type="synonym">Porphyridium cruentum</name>
    <dbReference type="NCBI Taxonomy" id="35688"/>
    <lineage>
        <taxon>Eukaryota</taxon>
        <taxon>Rhodophyta</taxon>
        <taxon>Bangiophyceae</taxon>
        <taxon>Porphyridiales</taxon>
        <taxon>Porphyridiaceae</taxon>
        <taxon>Porphyridium</taxon>
    </lineage>
</organism>
<dbReference type="Proteomes" id="UP000324585">
    <property type="component" value="Unassembled WGS sequence"/>
</dbReference>
<accession>A0A5J4YKH6</accession>
<keyword evidence="2" id="KW-1185">Reference proteome</keyword>
<dbReference type="AlphaFoldDB" id="A0A5J4YKH6"/>
<protein>
    <submittedName>
        <fullName evidence="1">Uncharacterized protein</fullName>
    </submittedName>
</protein>
<evidence type="ECO:0000313" key="2">
    <source>
        <dbReference type="Proteomes" id="UP000324585"/>
    </source>
</evidence>
<reference evidence="2" key="1">
    <citation type="journal article" date="2019" name="Nat. Commun.">
        <title>Expansion of phycobilisome linker gene families in mesophilic red algae.</title>
        <authorList>
            <person name="Lee J."/>
            <person name="Kim D."/>
            <person name="Bhattacharya D."/>
            <person name="Yoon H.S."/>
        </authorList>
    </citation>
    <scope>NUCLEOTIDE SEQUENCE [LARGE SCALE GENOMIC DNA]</scope>
    <source>
        <strain evidence="2">CCMP 1328</strain>
    </source>
</reference>